<feature type="region of interest" description="Disordered" evidence="8">
    <location>
        <begin position="348"/>
        <end position="371"/>
    </location>
</feature>
<dbReference type="GO" id="GO:0046872">
    <property type="term" value="F:metal ion binding"/>
    <property type="evidence" value="ECO:0007669"/>
    <property type="project" value="UniProtKB-KW"/>
</dbReference>
<dbReference type="InterPro" id="IPR045249">
    <property type="entry name" value="HARBI1-like"/>
</dbReference>
<dbReference type="EMBL" id="JAWDGP010006922">
    <property type="protein sequence ID" value="KAK3732941.1"/>
    <property type="molecule type" value="Genomic_DNA"/>
</dbReference>
<proteinExistence type="inferred from homology"/>
<sequence length="399" mass="46661">MACSRRTKLLLLLWLRRRIRRRNTRRFWVHPIQQERDSLGEFHHLYPQLIKDSEKFIKHFRMQKSSFSELQDICQDDLLKENTNYRKAISPIERLTVTLRFLATGESFQSLAFRFRLGHETVRRIVKETVQVLWRKLQPQDMPVPDKHSWEQIANGFQERWQFPLCAGAIDGKHVQLKAPVDSGSQYFNYKGHYSIVLMAICDAKSKFIVIDVGAYGSSSDGGIFQDSNFFQRLREKTLHLPDPIQIPNTNTIAPYVFVGDEAFPLLENLMRPFPRKELSDEKRIFNYRLSRARKQIECAFGVLSSMWRILRKPIEVQVDFATDIVKATCVLHNYIQNREPDRIKEMGNFEDDTNSTFTPTPARPGRRHTGDGKAVRNLLMKYFTSPTGSVHWQTNVLI</sequence>
<evidence type="ECO:0000256" key="1">
    <source>
        <dbReference type="ARBA" id="ARBA00001968"/>
    </source>
</evidence>
<gene>
    <name evidence="10" type="ORF">RRG08_002552</name>
</gene>
<dbReference type="PANTHER" id="PTHR22930">
    <property type="match status" value="1"/>
</dbReference>
<comment type="subcellular location">
    <subcellularLocation>
        <location evidence="2">Nucleus</location>
    </subcellularLocation>
</comment>
<name>A0AAE0Y4U3_9GAST</name>
<dbReference type="Pfam" id="PF13359">
    <property type="entry name" value="DDE_Tnp_4"/>
    <property type="match status" value="1"/>
</dbReference>
<dbReference type="AlphaFoldDB" id="A0AAE0Y4U3"/>
<organism evidence="10 11">
    <name type="scientific">Elysia crispata</name>
    <name type="common">lettuce slug</name>
    <dbReference type="NCBI Taxonomy" id="231223"/>
    <lineage>
        <taxon>Eukaryota</taxon>
        <taxon>Metazoa</taxon>
        <taxon>Spiralia</taxon>
        <taxon>Lophotrochozoa</taxon>
        <taxon>Mollusca</taxon>
        <taxon>Gastropoda</taxon>
        <taxon>Heterobranchia</taxon>
        <taxon>Euthyneura</taxon>
        <taxon>Panpulmonata</taxon>
        <taxon>Sacoglossa</taxon>
        <taxon>Placobranchoidea</taxon>
        <taxon>Plakobranchidae</taxon>
        <taxon>Elysia</taxon>
    </lineage>
</organism>
<evidence type="ECO:0000313" key="10">
    <source>
        <dbReference type="EMBL" id="KAK3732941.1"/>
    </source>
</evidence>
<keyword evidence="4" id="KW-0540">Nuclease</keyword>
<evidence type="ECO:0000256" key="8">
    <source>
        <dbReference type="SAM" id="MobiDB-lite"/>
    </source>
</evidence>
<dbReference type="PANTHER" id="PTHR22930:SF269">
    <property type="entry name" value="NUCLEASE HARBI1-LIKE PROTEIN"/>
    <property type="match status" value="1"/>
</dbReference>
<evidence type="ECO:0000256" key="4">
    <source>
        <dbReference type="ARBA" id="ARBA00022722"/>
    </source>
</evidence>
<feature type="domain" description="DDE Tnp4" evidence="9">
    <location>
        <begin position="170"/>
        <end position="334"/>
    </location>
</feature>
<dbReference type="Proteomes" id="UP001283361">
    <property type="component" value="Unassembled WGS sequence"/>
</dbReference>
<comment type="cofactor">
    <cofactor evidence="1">
        <name>a divalent metal cation</name>
        <dbReference type="ChEBI" id="CHEBI:60240"/>
    </cofactor>
</comment>
<dbReference type="GO" id="GO:0005634">
    <property type="term" value="C:nucleus"/>
    <property type="evidence" value="ECO:0007669"/>
    <property type="project" value="UniProtKB-SubCell"/>
</dbReference>
<evidence type="ECO:0000259" key="9">
    <source>
        <dbReference type="Pfam" id="PF13359"/>
    </source>
</evidence>
<evidence type="ECO:0000256" key="3">
    <source>
        <dbReference type="ARBA" id="ARBA00006958"/>
    </source>
</evidence>
<dbReference type="GO" id="GO:0016787">
    <property type="term" value="F:hydrolase activity"/>
    <property type="evidence" value="ECO:0007669"/>
    <property type="project" value="UniProtKB-KW"/>
</dbReference>
<accession>A0AAE0Y4U3</accession>
<protein>
    <recommendedName>
        <fullName evidence="9">DDE Tnp4 domain-containing protein</fullName>
    </recommendedName>
</protein>
<dbReference type="GO" id="GO:0004518">
    <property type="term" value="F:nuclease activity"/>
    <property type="evidence" value="ECO:0007669"/>
    <property type="project" value="UniProtKB-KW"/>
</dbReference>
<keyword evidence="7" id="KW-0539">Nucleus</keyword>
<reference evidence="10" key="1">
    <citation type="journal article" date="2023" name="G3 (Bethesda)">
        <title>A reference genome for the long-term kleptoplast-retaining sea slug Elysia crispata morphotype clarki.</title>
        <authorList>
            <person name="Eastman K.E."/>
            <person name="Pendleton A.L."/>
            <person name="Shaikh M.A."/>
            <person name="Suttiyut T."/>
            <person name="Ogas R."/>
            <person name="Tomko P."/>
            <person name="Gavelis G."/>
            <person name="Widhalm J.R."/>
            <person name="Wisecaver J.H."/>
        </authorList>
    </citation>
    <scope>NUCLEOTIDE SEQUENCE</scope>
    <source>
        <strain evidence="10">ECLA1</strain>
    </source>
</reference>
<evidence type="ECO:0000313" key="11">
    <source>
        <dbReference type="Proteomes" id="UP001283361"/>
    </source>
</evidence>
<evidence type="ECO:0000256" key="2">
    <source>
        <dbReference type="ARBA" id="ARBA00004123"/>
    </source>
</evidence>
<dbReference type="InterPro" id="IPR027806">
    <property type="entry name" value="HARBI1_dom"/>
</dbReference>
<evidence type="ECO:0000256" key="5">
    <source>
        <dbReference type="ARBA" id="ARBA00022723"/>
    </source>
</evidence>
<keyword evidence="6" id="KW-0378">Hydrolase</keyword>
<comment type="similarity">
    <text evidence="3">Belongs to the HARBI1 family.</text>
</comment>
<evidence type="ECO:0000256" key="6">
    <source>
        <dbReference type="ARBA" id="ARBA00022801"/>
    </source>
</evidence>
<comment type="caution">
    <text evidence="10">The sequence shown here is derived from an EMBL/GenBank/DDBJ whole genome shotgun (WGS) entry which is preliminary data.</text>
</comment>
<keyword evidence="11" id="KW-1185">Reference proteome</keyword>
<keyword evidence="5" id="KW-0479">Metal-binding</keyword>
<evidence type="ECO:0000256" key="7">
    <source>
        <dbReference type="ARBA" id="ARBA00023242"/>
    </source>
</evidence>